<organism evidence="2 3">
    <name type="scientific">Reticulomyxa filosa</name>
    <dbReference type="NCBI Taxonomy" id="46433"/>
    <lineage>
        <taxon>Eukaryota</taxon>
        <taxon>Sar</taxon>
        <taxon>Rhizaria</taxon>
        <taxon>Retaria</taxon>
        <taxon>Foraminifera</taxon>
        <taxon>Monothalamids</taxon>
        <taxon>Reticulomyxidae</taxon>
        <taxon>Reticulomyxa</taxon>
    </lineage>
</organism>
<protein>
    <submittedName>
        <fullName evidence="2">Uncharacterized protein</fullName>
    </submittedName>
</protein>
<feature type="compositionally biased region" description="Polar residues" evidence="1">
    <location>
        <begin position="79"/>
        <end position="97"/>
    </location>
</feature>
<proteinExistence type="predicted"/>
<evidence type="ECO:0000313" key="3">
    <source>
        <dbReference type="Proteomes" id="UP000023152"/>
    </source>
</evidence>
<name>X6MGJ9_RETFI</name>
<gene>
    <name evidence="2" type="ORF">RFI_24597</name>
</gene>
<feature type="region of interest" description="Disordered" evidence="1">
    <location>
        <begin position="79"/>
        <end position="98"/>
    </location>
</feature>
<sequence length="275" mass="32862">LPPLASKDEYDKISEQEEIDEYLTWKISLNKRKNSLSSNKNININTNINKIKYSKKYNEEYDNVDKELGHYELATIRSQSSLTPSRESTNNNDNEMSNYNISNYDYSNYNNTENTDEYNEINNNYYNNYNNKSQIIRQMLTQISLPLFRKIIDIDIIEQLIYCPLDRTQLRQLKKNLIKDFHTCITELENQIFNFLNPLFGISLELTTMDNRYFKTITEEFLFFSRFVKTDLGNLKDSSKKTKKKKSIYFFFVFQKTQFSEKRNVSIFKKFGNKN</sequence>
<accession>X6MGJ9</accession>
<comment type="caution">
    <text evidence="2">The sequence shown here is derived from an EMBL/GenBank/DDBJ whole genome shotgun (WGS) entry which is preliminary data.</text>
</comment>
<dbReference type="EMBL" id="ASPP01021082">
    <property type="protein sequence ID" value="ETO12781.1"/>
    <property type="molecule type" value="Genomic_DNA"/>
</dbReference>
<keyword evidence="3" id="KW-1185">Reference proteome</keyword>
<dbReference type="Proteomes" id="UP000023152">
    <property type="component" value="Unassembled WGS sequence"/>
</dbReference>
<evidence type="ECO:0000313" key="2">
    <source>
        <dbReference type="EMBL" id="ETO12781.1"/>
    </source>
</evidence>
<feature type="non-terminal residue" evidence="2">
    <location>
        <position position="1"/>
    </location>
</feature>
<reference evidence="2 3" key="1">
    <citation type="journal article" date="2013" name="Curr. Biol.">
        <title>The Genome of the Foraminiferan Reticulomyxa filosa.</title>
        <authorList>
            <person name="Glockner G."/>
            <person name="Hulsmann N."/>
            <person name="Schleicher M."/>
            <person name="Noegel A.A."/>
            <person name="Eichinger L."/>
            <person name="Gallinger C."/>
            <person name="Pawlowski J."/>
            <person name="Sierra R."/>
            <person name="Euteneuer U."/>
            <person name="Pillet L."/>
            <person name="Moustafa A."/>
            <person name="Platzer M."/>
            <person name="Groth M."/>
            <person name="Szafranski K."/>
            <person name="Schliwa M."/>
        </authorList>
    </citation>
    <scope>NUCLEOTIDE SEQUENCE [LARGE SCALE GENOMIC DNA]</scope>
</reference>
<dbReference type="AlphaFoldDB" id="X6MGJ9"/>
<evidence type="ECO:0000256" key="1">
    <source>
        <dbReference type="SAM" id="MobiDB-lite"/>
    </source>
</evidence>